<feature type="domain" description="S-adenosyl-l-methionine hydroxide adenosyltransferase N-terminal" evidence="3">
    <location>
        <begin position="13"/>
        <end position="158"/>
    </location>
</feature>
<evidence type="ECO:0000313" key="5">
    <source>
        <dbReference type="EMBL" id="GCE27216.1"/>
    </source>
</evidence>
<dbReference type="Gene3D" id="3.40.50.10790">
    <property type="entry name" value="S-adenosyl-l-methionine hydroxide adenosyltransferase, N-terminal"/>
    <property type="match status" value="1"/>
</dbReference>
<dbReference type="Pfam" id="PF01887">
    <property type="entry name" value="SAM_HAT_N"/>
    <property type="match status" value="1"/>
</dbReference>
<dbReference type="InterPro" id="IPR002747">
    <property type="entry name" value="SAM_OH_AdoTrfase"/>
</dbReference>
<dbReference type="AlphaFoldDB" id="A0A402B792"/>
<keyword evidence="6" id="KW-1185">Reference proteome</keyword>
<dbReference type="InterPro" id="IPR023228">
    <property type="entry name" value="SAM_OH_AdoTrfase_N_sf"/>
</dbReference>
<dbReference type="PANTHER" id="PTHR35092:SF1">
    <property type="entry name" value="CHLORINASE MJ1651"/>
    <property type="match status" value="1"/>
</dbReference>
<evidence type="ECO:0008006" key="7">
    <source>
        <dbReference type="Google" id="ProtNLM"/>
    </source>
</evidence>
<dbReference type="InterPro" id="IPR046469">
    <property type="entry name" value="SAM_HAT_N"/>
</dbReference>
<evidence type="ECO:0000259" key="3">
    <source>
        <dbReference type="Pfam" id="PF01887"/>
    </source>
</evidence>
<dbReference type="SUPFAM" id="SSF102522">
    <property type="entry name" value="Bacterial fluorinating enzyme, N-terminal domain"/>
    <property type="match status" value="1"/>
</dbReference>
<evidence type="ECO:0000256" key="1">
    <source>
        <dbReference type="ARBA" id="ARBA00022691"/>
    </source>
</evidence>
<dbReference type="Proteomes" id="UP000287171">
    <property type="component" value="Unassembled WGS sequence"/>
</dbReference>
<feature type="domain" description="S-adenosyl-l-methionine hydroxide adenosyltransferase C-terminal" evidence="4">
    <location>
        <begin position="184"/>
        <end position="271"/>
    </location>
</feature>
<evidence type="ECO:0000256" key="2">
    <source>
        <dbReference type="ARBA" id="ARBA00024035"/>
    </source>
</evidence>
<dbReference type="InterPro" id="IPR046470">
    <property type="entry name" value="SAM_HAT_C"/>
</dbReference>
<accession>A0A402B792</accession>
<dbReference type="SUPFAM" id="SSF101852">
    <property type="entry name" value="Bacterial fluorinating enzyme, C-terminal domain"/>
    <property type="match status" value="1"/>
</dbReference>
<proteinExistence type="inferred from homology"/>
<dbReference type="EMBL" id="BIFT01000001">
    <property type="protein sequence ID" value="GCE27216.1"/>
    <property type="molecule type" value="Genomic_DNA"/>
</dbReference>
<dbReference type="RefSeq" id="WP_126627590.1">
    <property type="nucleotide sequence ID" value="NZ_BIFT01000001.1"/>
</dbReference>
<keyword evidence="1" id="KW-0949">S-adenosyl-L-methionine</keyword>
<reference evidence="6" key="1">
    <citation type="submission" date="2018-12" db="EMBL/GenBank/DDBJ databases">
        <title>Tengunoibacter tsumagoiensis gen. nov., sp. nov., Dictyobacter kobayashii sp. nov., D. alpinus sp. nov., and D. joshuensis sp. nov. and description of Dictyobacteraceae fam. nov. within the order Ktedonobacterales isolated from Tengu-no-mugimeshi.</title>
        <authorList>
            <person name="Wang C.M."/>
            <person name="Zheng Y."/>
            <person name="Sakai Y."/>
            <person name="Toyoda A."/>
            <person name="Minakuchi Y."/>
            <person name="Abe K."/>
            <person name="Yokota A."/>
            <person name="Yabe S."/>
        </authorList>
    </citation>
    <scope>NUCLEOTIDE SEQUENCE [LARGE SCALE GENOMIC DNA]</scope>
    <source>
        <strain evidence="6">Uno16</strain>
    </source>
</reference>
<organism evidence="5 6">
    <name type="scientific">Dictyobacter alpinus</name>
    <dbReference type="NCBI Taxonomy" id="2014873"/>
    <lineage>
        <taxon>Bacteria</taxon>
        <taxon>Bacillati</taxon>
        <taxon>Chloroflexota</taxon>
        <taxon>Ktedonobacteria</taxon>
        <taxon>Ktedonobacterales</taxon>
        <taxon>Dictyobacteraceae</taxon>
        <taxon>Dictyobacter</taxon>
    </lineage>
</organism>
<evidence type="ECO:0000259" key="4">
    <source>
        <dbReference type="Pfam" id="PF20257"/>
    </source>
</evidence>
<dbReference type="Gene3D" id="2.40.30.90">
    <property type="entry name" value="Bacterial fluorinating enzyme like"/>
    <property type="match status" value="1"/>
</dbReference>
<sequence length="277" mass="30137">MYQPVSSSAAAVIALLTDFGLDDNYVGVMKGVMSGIASGVPFIDLTHKIPPQDVIAGAWVLGTGYHYFPQGSVFVCVVDPGVGSERAPIALQAGGWYFVGPDNGLFHFVLADQTAKAVVRLTNRAYHLPNVSSTFQGRDIFAPVAAHIAAGQQLHELGEMIQADSLQQLELQQPLIKNDRIESEIIYIDQFGNLISSISLNLLPDFFERSGVRLLLAGKQLMITERRRFFAAPGNAQEPFLYVDSSGYIGIAIRNGSAARELNIQRGEAVTLLFNNR</sequence>
<evidence type="ECO:0000313" key="6">
    <source>
        <dbReference type="Proteomes" id="UP000287171"/>
    </source>
</evidence>
<comment type="similarity">
    <text evidence="2">Belongs to the SAM hydrolase / SAM-dependent halogenase family.</text>
</comment>
<comment type="caution">
    <text evidence="5">The sequence shown here is derived from an EMBL/GenBank/DDBJ whole genome shotgun (WGS) entry which is preliminary data.</text>
</comment>
<dbReference type="InterPro" id="IPR023227">
    <property type="entry name" value="SAM_OH_AdoTrfase_C_sf"/>
</dbReference>
<dbReference type="Pfam" id="PF20257">
    <property type="entry name" value="SAM_HAT_C"/>
    <property type="match status" value="1"/>
</dbReference>
<dbReference type="OrthoDB" id="9792195at2"/>
<protein>
    <recommendedName>
        <fullName evidence="7">Adenosyl-chloride synthase</fullName>
    </recommendedName>
</protein>
<dbReference type="PANTHER" id="PTHR35092">
    <property type="entry name" value="CHLORINASE MJ1651"/>
    <property type="match status" value="1"/>
</dbReference>
<gene>
    <name evidence="5" type="ORF">KDA_27000</name>
</gene>
<dbReference type="PIRSF" id="PIRSF006779">
    <property type="entry name" value="UCP006779"/>
    <property type="match status" value="1"/>
</dbReference>
<name>A0A402B792_9CHLR</name>